<comment type="caution">
    <text evidence="2">The sequence shown here is derived from an EMBL/GenBank/DDBJ whole genome shotgun (WGS) entry which is preliminary data.</text>
</comment>
<dbReference type="PANTHER" id="PTHR43591">
    <property type="entry name" value="METHYLTRANSFERASE"/>
    <property type="match status" value="1"/>
</dbReference>
<dbReference type="Gene3D" id="3.40.50.150">
    <property type="entry name" value="Vaccinia Virus protein VP39"/>
    <property type="match status" value="1"/>
</dbReference>
<evidence type="ECO:0000259" key="1">
    <source>
        <dbReference type="Pfam" id="PF08241"/>
    </source>
</evidence>
<keyword evidence="2" id="KW-0489">Methyltransferase</keyword>
<dbReference type="InterPro" id="IPR013216">
    <property type="entry name" value="Methyltransf_11"/>
</dbReference>
<reference evidence="2 3" key="1">
    <citation type="submission" date="2024-08" db="EMBL/GenBank/DDBJ databases">
        <authorList>
            <person name="Lu H."/>
        </authorList>
    </citation>
    <scope>NUCLEOTIDE SEQUENCE [LARGE SCALE GENOMIC DNA]</scope>
    <source>
        <strain evidence="2 3">BYS180W</strain>
    </source>
</reference>
<evidence type="ECO:0000313" key="2">
    <source>
        <dbReference type="EMBL" id="MFG6447804.1"/>
    </source>
</evidence>
<accession>A0ABW7FU02</accession>
<dbReference type="GO" id="GO:0008168">
    <property type="term" value="F:methyltransferase activity"/>
    <property type="evidence" value="ECO:0007669"/>
    <property type="project" value="UniProtKB-KW"/>
</dbReference>
<organism evidence="2 3">
    <name type="scientific">Roseateles rivi</name>
    <dbReference type="NCBI Taxonomy" id="3299028"/>
    <lineage>
        <taxon>Bacteria</taxon>
        <taxon>Pseudomonadati</taxon>
        <taxon>Pseudomonadota</taxon>
        <taxon>Betaproteobacteria</taxon>
        <taxon>Burkholderiales</taxon>
        <taxon>Sphaerotilaceae</taxon>
        <taxon>Roseateles</taxon>
    </lineage>
</organism>
<protein>
    <submittedName>
        <fullName evidence="2">Class I SAM-dependent methyltransferase</fullName>
        <ecNumber evidence="2">2.1.1.-</ecNumber>
    </submittedName>
</protein>
<dbReference type="Pfam" id="PF08241">
    <property type="entry name" value="Methyltransf_11"/>
    <property type="match status" value="1"/>
</dbReference>
<feature type="domain" description="Methyltransferase type 11" evidence="1">
    <location>
        <begin position="62"/>
        <end position="163"/>
    </location>
</feature>
<dbReference type="EMBL" id="JBIGHZ010000002">
    <property type="protein sequence ID" value="MFG6447804.1"/>
    <property type="molecule type" value="Genomic_DNA"/>
</dbReference>
<gene>
    <name evidence="2" type="ORF">ACG0Z6_06035</name>
</gene>
<dbReference type="EC" id="2.1.1.-" evidence="2"/>
<keyword evidence="2" id="KW-0808">Transferase</keyword>
<dbReference type="RefSeq" id="WP_394459487.1">
    <property type="nucleotide sequence ID" value="NZ_JBIGHZ010000002.1"/>
</dbReference>
<proteinExistence type="predicted"/>
<dbReference type="InterPro" id="IPR029063">
    <property type="entry name" value="SAM-dependent_MTases_sf"/>
</dbReference>
<dbReference type="Proteomes" id="UP001606099">
    <property type="component" value="Unassembled WGS sequence"/>
</dbReference>
<dbReference type="GO" id="GO:0032259">
    <property type="term" value="P:methylation"/>
    <property type="evidence" value="ECO:0007669"/>
    <property type="project" value="UniProtKB-KW"/>
</dbReference>
<evidence type="ECO:0000313" key="3">
    <source>
        <dbReference type="Proteomes" id="UP001606099"/>
    </source>
</evidence>
<name>A0ABW7FU02_9BURK</name>
<keyword evidence="3" id="KW-1185">Reference proteome</keyword>
<dbReference type="SUPFAM" id="SSF53335">
    <property type="entry name" value="S-adenosyl-L-methionine-dependent methyltransferases"/>
    <property type="match status" value="1"/>
</dbReference>
<sequence>MPHPTDAPLLDLHTRVPQAKPFATLEDVRAYDLGMRKSALMAYLKPAKRILAHCTPHTRHLVEVGVNTGVLSLYLGARLPEAALSGVEENATLLEVAEDNLSLAVWAATPGDIEFELAKLHKLPFADASADLIYSFSSLHLWKKPVETLQEIARVAQPECRVLIFDMNRQAEEGHITFVLQFVKEGAREFMDSLRASYCPEEVRELLKQAGLAHWHVYEDELGLLIASHPQDDLSPAA</sequence>